<reference evidence="1 2" key="1">
    <citation type="submission" date="2019-11" db="EMBL/GenBank/DDBJ databases">
        <title>Whole genome sequence of Oryza granulata.</title>
        <authorList>
            <person name="Li W."/>
        </authorList>
    </citation>
    <scope>NUCLEOTIDE SEQUENCE [LARGE SCALE GENOMIC DNA]</scope>
    <source>
        <strain evidence="2">cv. Menghai</strain>
        <tissue evidence="1">Leaf</tissue>
    </source>
</reference>
<evidence type="ECO:0000313" key="2">
    <source>
        <dbReference type="Proteomes" id="UP000479710"/>
    </source>
</evidence>
<accession>A0A6G1CQ09</accession>
<dbReference type="EMBL" id="SPHZ02000008">
    <property type="protein sequence ID" value="KAF0902558.1"/>
    <property type="molecule type" value="Genomic_DNA"/>
</dbReference>
<organism evidence="1 2">
    <name type="scientific">Oryza meyeriana var. granulata</name>
    <dbReference type="NCBI Taxonomy" id="110450"/>
    <lineage>
        <taxon>Eukaryota</taxon>
        <taxon>Viridiplantae</taxon>
        <taxon>Streptophyta</taxon>
        <taxon>Embryophyta</taxon>
        <taxon>Tracheophyta</taxon>
        <taxon>Spermatophyta</taxon>
        <taxon>Magnoliopsida</taxon>
        <taxon>Liliopsida</taxon>
        <taxon>Poales</taxon>
        <taxon>Poaceae</taxon>
        <taxon>BOP clade</taxon>
        <taxon>Oryzoideae</taxon>
        <taxon>Oryzeae</taxon>
        <taxon>Oryzinae</taxon>
        <taxon>Oryza</taxon>
        <taxon>Oryza meyeriana</taxon>
    </lineage>
</organism>
<proteinExistence type="predicted"/>
<dbReference type="Proteomes" id="UP000479710">
    <property type="component" value="Unassembled WGS sequence"/>
</dbReference>
<keyword evidence="2" id="KW-1185">Reference proteome</keyword>
<gene>
    <name evidence="1" type="ORF">E2562_018054</name>
</gene>
<dbReference type="AlphaFoldDB" id="A0A6G1CQ09"/>
<name>A0A6G1CQ09_9ORYZ</name>
<evidence type="ECO:0000313" key="1">
    <source>
        <dbReference type="EMBL" id="KAF0902558.1"/>
    </source>
</evidence>
<protein>
    <submittedName>
        <fullName evidence="1">Uncharacterized protein</fullName>
    </submittedName>
</protein>
<comment type="caution">
    <text evidence="1">The sequence shown here is derived from an EMBL/GenBank/DDBJ whole genome shotgun (WGS) entry which is preliminary data.</text>
</comment>
<sequence>MADLLVIGGWNGFRGLLLLQLTPGADSFAAAGLRSVESVVDAGRFMAPFAVLLQRLAEEVEADGAGTGTSGF</sequence>